<protein>
    <recommendedName>
        <fullName evidence="1">N-acetyltransferase domain-containing protein</fullName>
    </recommendedName>
</protein>
<dbReference type="InterPro" id="IPR016181">
    <property type="entry name" value="Acyl_CoA_acyltransferase"/>
</dbReference>
<proteinExistence type="predicted"/>
<name>A0A7S1VZE1_9STRA</name>
<evidence type="ECO:0000259" key="1">
    <source>
        <dbReference type="Pfam" id="PF00583"/>
    </source>
</evidence>
<evidence type="ECO:0000313" key="2">
    <source>
        <dbReference type="EMBL" id="CAD9314386.1"/>
    </source>
</evidence>
<dbReference type="EMBL" id="HBGN01001243">
    <property type="protein sequence ID" value="CAD9314386.1"/>
    <property type="molecule type" value="Transcribed_RNA"/>
</dbReference>
<sequence length="354" mass="38793">MCLLRHLVIVASVTFIIVLLKLEFCLGFSARDCNLSSSRRAIVASSSALGLSSPAEEVDEQASSKKLKTSYRYATLSDLPAIAKLLYSVFDDNEEDDNLDSKGDMEATAACNDENSEIDKSTNDSNTFLWDSLEEKKTNDESSSHVMRSPKEQLEFIEQQLERRMTDAKKEGSYPHSFLVATIPSSSSKIPDDESLSTTITSSIDIDSNVQPEQQQQQIIGFLEMGTLPSPVGKAVELPFIGNLAVANKMRRQKVGSTLIRLAIEIGRKWIKLPYIGTNTAAAAAAGSIGSTLLGKWFSPSSSSSASSPAVTPPFLFLSVECDNYDALLFYKRLNFEEVKLGTNGKVYLARELE</sequence>
<dbReference type="GO" id="GO:0016747">
    <property type="term" value="F:acyltransferase activity, transferring groups other than amino-acyl groups"/>
    <property type="evidence" value="ECO:0007669"/>
    <property type="project" value="InterPro"/>
</dbReference>
<dbReference type="SUPFAM" id="SSF55729">
    <property type="entry name" value="Acyl-CoA N-acyltransferases (Nat)"/>
    <property type="match status" value="2"/>
</dbReference>
<dbReference type="Gene3D" id="3.40.630.30">
    <property type="match status" value="1"/>
</dbReference>
<accession>A0A7S1VZE1</accession>
<organism evidence="2">
    <name type="scientific">Ditylum brightwellii</name>
    <dbReference type="NCBI Taxonomy" id="49249"/>
    <lineage>
        <taxon>Eukaryota</taxon>
        <taxon>Sar</taxon>
        <taxon>Stramenopiles</taxon>
        <taxon>Ochrophyta</taxon>
        <taxon>Bacillariophyta</taxon>
        <taxon>Mediophyceae</taxon>
        <taxon>Lithodesmiophycidae</taxon>
        <taxon>Lithodesmiales</taxon>
        <taxon>Lithodesmiaceae</taxon>
        <taxon>Ditylum</taxon>
    </lineage>
</organism>
<feature type="domain" description="N-acetyltransferase" evidence="1">
    <location>
        <begin position="216"/>
        <end position="283"/>
    </location>
</feature>
<gene>
    <name evidence="2" type="ORF">DBRI1063_LOCUS792</name>
</gene>
<reference evidence="2" key="1">
    <citation type="submission" date="2021-01" db="EMBL/GenBank/DDBJ databases">
        <authorList>
            <person name="Corre E."/>
            <person name="Pelletier E."/>
            <person name="Niang G."/>
            <person name="Scheremetjew M."/>
            <person name="Finn R."/>
            <person name="Kale V."/>
            <person name="Holt S."/>
            <person name="Cochrane G."/>
            <person name="Meng A."/>
            <person name="Brown T."/>
            <person name="Cohen L."/>
        </authorList>
    </citation>
    <scope>NUCLEOTIDE SEQUENCE</scope>
    <source>
        <strain evidence="2">Pop2</strain>
    </source>
</reference>
<dbReference type="AlphaFoldDB" id="A0A7S1VZE1"/>
<dbReference type="CDD" id="cd04301">
    <property type="entry name" value="NAT_SF"/>
    <property type="match status" value="1"/>
</dbReference>
<dbReference type="InterPro" id="IPR000182">
    <property type="entry name" value="GNAT_dom"/>
</dbReference>
<dbReference type="Pfam" id="PF00583">
    <property type="entry name" value="Acetyltransf_1"/>
    <property type="match status" value="1"/>
</dbReference>